<protein>
    <submittedName>
        <fullName evidence="2">Uncharacterized protein</fullName>
    </submittedName>
</protein>
<evidence type="ECO:0000313" key="3">
    <source>
        <dbReference type="Proteomes" id="UP000738349"/>
    </source>
</evidence>
<feature type="compositionally biased region" description="Polar residues" evidence="1">
    <location>
        <begin position="188"/>
        <end position="199"/>
    </location>
</feature>
<reference evidence="2" key="1">
    <citation type="journal article" date="2021" name="Nat. Commun.">
        <title>Genetic determinants of endophytism in the Arabidopsis root mycobiome.</title>
        <authorList>
            <person name="Mesny F."/>
            <person name="Miyauchi S."/>
            <person name="Thiergart T."/>
            <person name="Pickel B."/>
            <person name="Atanasova L."/>
            <person name="Karlsson M."/>
            <person name="Huettel B."/>
            <person name="Barry K.W."/>
            <person name="Haridas S."/>
            <person name="Chen C."/>
            <person name="Bauer D."/>
            <person name="Andreopoulos W."/>
            <person name="Pangilinan J."/>
            <person name="LaButti K."/>
            <person name="Riley R."/>
            <person name="Lipzen A."/>
            <person name="Clum A."/>
            <person name="Drula E."/>
            <person name="Henrissat B."/>
            <person name="Kohler A."/>
            <person name="Grigoriev I.V."/>
            <person name="Martin F.M."/>
            <person name="Hacquard S."/>
        </authorList>
    </citation>
    <scope>NUCLEOTIDE SEQUENCE</scope>
    <source>
        <strain evidence="2">MPI-CAGE-AT-0147</strain>
    </source>
</reference>
<sequence length="347" mass="38690">MGSFTKQPSRLFNLKLVRRYFPKDSTTRPSAESSSQTSPGQHSRPKGTGSIGSNCSSPGLVDDRTESKTSHEDDYQHHQTYDEIWDIFFKPGSRETEDDVEPLLQKKQYPALLSPAELRLLEQPSPTPNKPLPKIPTQVQPRIAPRGVPRVAEDRRVPAWSPQNTRPKAQKAGVAYSLFPKPVVLPPRSTSVTPSWRSLQETHKPQQPPRPCTTATKHDHRHIAELYHDPSNENEKIIQELSGEAIHELLGQVVRNSPIQKSITGSRGRNFIRSFDEVVMPTEVEATQSSPRSPPGSALLLSPVEYDWDKTTPILSWPSSPKDLRPVVSSETSPRAAVPARRPTIAA</sequence>
<keyword evidence="3" id="KW-1185">Reference proteome</keyword>
<evidence type="ECO:0000313" key="2">
    <source>
        <dbReference type="EMBL" id="KAH7137700.1"/>
    </source>
</evidence>
<feature type="compositionally biased region" description="Polar residues" evidence="1">
    <location>
        <begin position="27"/>
        <end position="41"/>
    </location>
</feature>
<proteinExistence type="predicted"/>
<dbReference type="EMBL" id="JAGMUV010000012">
    <property type="protein sequence ID" value="KAH7137700.1"/>
    <property type="molecule type" value="Genomic_DNA"/>
</dbReference>
<feature type="region of interest" description="Disordered" evidence="1">
    <location>
        <begin position="22"/>
        <end position="77"/>
    </location>
</feature>
<feature type="region of interest" description="Disordered" evidence="1">
    <location>
        <begin position="315"/>
        <end position="347"/>
    </location>
</feature>
<organism evidence="2 3">
    <name type="scientific">Dactylonectria macrodidyma</name>
    <dbReference type="NCBI Taxonomy" id="307937"/>
    <lineage>
        <taxon>Eukaryota</taxon>
        <taxon>Fungi</taxon>
        <taxon>Dikarya</taxon>
        <taxon>Ascomycota</taxon>
        <taxon>Pezizomycotina</taxon>
        <taxon>Sordariomycetes</taxon>
        <taxon>Hypocreomycetidae</taxon>
        <taxon>Hypocreales</taxon>
        <taxon>Nectriaceae</taxon>
        <taxon>Dactylonectria</taxon>
    </lineage>
</organism>
<comment type="caution">
    <text evidence="2">The sequence shown here is derived from an EMBL/GenBank/DDBJ whole genome shotgun (WGS) entry which is preliminary data.</text>
</comment>
<dbReference type="Proteomes" id="UP000738349">
    <property type="component" value="Unassembled WGS sequence"/>
</dbReference>
<feature type="region of interest" description="Disordered" evidence="1">
    <location>
        <begin position="122"/>
        <end position="173"/>
    </location>
</feature>
<feature type="non-terminal residue" evidence="2">
    <location>
        <position position="347"/>
    </location>
</feature>
<accession>A0A9P9EG81</accession>
<gene>
    <name evidence="2" type="ORF">EDB81DRAFT_613530</name>
</gene>
<feature type="compositionally biased region" description="Pro residues" evidence="1">
    <location>
        <begin position="125"/>
        <end position="134"/>
    </location>
</feature>
<dbReference type="AlphaFoldDB" id="A0A9P9EG81"/>
<feature type="region of interest" description="Disordered" evidence="1">
    <location>
        <begin position="187"/>
        <end position="219"/>
    </location>
</feature>
<feature type="compositionally biased region" description="Basic and acidic residues" evidence="1">
    <location>
        <begin position="61"/>
        <end position="77"/>
    </location>
</feature>
<evidence type="ECO:0000256" key="1">
    <source>
        <dbReference type="SAM" id="MobiDB-lite"/>
    </source>
</evidence>
<name>A0A9P9EG81_9HYPO</name>
<dbReference type="OrthoDB" id="4775454at2759"/>